<evidence type="ECO:0000256" key="4">
    <source>
        <dbReference type="SAM" id="Phobius"/>
    </source>
</evidence>
<dbReference type="EMBL" id="JAPDPI010000004">
    <property type="protein sequence ID" value="MCW3804637.1"/>
    <property type="molecule type" value="Genomic_DNA"/>
</dbReference>
<feature type="transmembrane region" description="Helical" evidence="4">
    <location>
        <begin position="34"/>
        <end position="53"/>
    </location>
</feature>
<feature type="domain" description="HAMP" evidence="6">
    <location>
        <begin position="80"/>
        <end position="135"/>
    </location>
</feature>
<gene>
    <name evidence="7" type="ORF">OM074_03305</name>
</gene>
<name>A0AAE3SIH4_9BACT</name>
<dbReference type="PANTHER" id="PTHR43531">
    <property type="entry name" value="PROTEIN ICFG"/>
    <property type="match status" value="1"/>
</dbReference>
<dbReference type="GO" id="GO:0007165">
    <property type="term" value="P:signal transduction"/>
    <property type="evidence" value="ECO:0007669"/>
    <property type="project" value="UniProtKB-KW"/>
</dbReference>
<dbReference type="GO" id="GO:0006935">
    <property type="term" value="P:chemotaxis"/>
    <property type="evidence" value="ECO:0007669"/>
    <property type="project" value="UniProtKB-KW"/>
</dbReference>
<dbReference type="PROSITE" id="PS50111">
    <property type="entry name" value="CHEMOTAXIS_TRANSDUC_2"/>
    <property type="match status" value="1"/>
</dbReference>
<dbReference type="Pfam" id="PF00015">
    <property type="entry name" value="MCPsignal"/>
    <property type="match status" value="1"/>
</dbReference>
<dbReference type="RefSeq" id="WP_301197856.1">
    <property type="nucleotide sequence ID" value="NZ_JAPDPI010000004.1"/>
</dbReference>
<comment type="caution">
    <text evidence="7">The sequence shown here is derived from an EMBL/GenBank/DDBJ whole genome shotgun (WGS) entry which is preliminary data.</text>
</comment>
<comment type="similarity">
    <text evidence="2">Belongs to the methyl-accepting chemotaxis (MCP) protein family.</text>
</comment>
<dbReference type="InterPro" id="IPR003660">
    <property type="entry name" value="HAMP_dom"/>
</dbReference>
<keyword evidence="3" id="KW-0807">Transducer</keyword>
<evidence type="ECO:0000256" key="1">
    <source>
        <dbReference type="ARBA" id="ARBA00022500"/>
    </source>
</evidence>
<evidence type="ECO:0000256" key="3">
    <source>
        <dbReference type="PROSITE-ProRule" id="PRU00284"/>
    </source>
</evidence>
<dbReference type="SMART" id="SM00283">
    <property type="entry name" value="MA"/>
    <property type="match status" value="1"/>
</dbReference>
<dbReference type="Proteomes" id="UP001207408">
    <property type="component" value="Unassembled WGS sequence"/>
</dbReference>
<reference evidence="7" key="1">
    <citation type="submission" date="2022-10" db="EMBL/GenBank/DDBJ databases">
        <authorList>
            <person name="Yu W.X."/>
        </authorList>
    </citation>
    <scope>NUCLEOTIDE SEQUENCE</scope>
    <source>
        <strain evidence="7">D04</strain>
    </source>
</reference>
<keyword evidence="4" id="KW-0812">Transmembrane</keyword>
<keyword evidence="4" id="KW-0472">Membrane</keyword>
<organism evidence="7 8">
    <name type="scientific">Plebeiibacterium marinum</name>
    <dbReference type="NCBI Taxonomy" id="2992111"/>
    <lineage>
        <taxon>Bacteria</taxon>
        <taxon>Pseudomonadati</taxon>
        <taxon>Bacteroidota</taxon>
        <taxon>Bacteroidia</taxon>
        <taxon>Marinilabiliales</taxon>
        <taxon>Marinilabiliaceae</taxon>
        <taxon>Plebeiibacterium</taxon>
    </lineage>
</organism>
<evidence type="ECO:0000313" key="8">
    <source>
        <dbReference type="Proteomes" id="UP001207408"/>
    </source>
</evidence>
<keyword evidence="8" id="KW-1185">Reference proteome</keyword>
<sequence length="401" mass="43997">MNELLVFFTVTTLLLPIGYWILKKLLKKSTVFTISWYNLLLIYLSSVLSYLLGVYGIKYMFWTLPVFGLAALFTYLFIYRKIQIPLLSALQQLNDIAEGDLNIKKVQGLKEGHGEIGVLVSSVQKLAFVLKQLIKEIRRGSKKLSESSLYLNEKTSDLTNGSYMQAASCQELSATMEQIAAMVKENASNAGRSKDLAGSNLDSIQELFSLSEKIMQGVQSITENAGVINDIAEQTNILALNAAVEAARAGQAGKGFSIVAKEIRALAERSRSAADQINKFSKESMDLVKDSSGLFSDMLPKVQTSSDMVSEIFAASTEQDSGIEQVNKSIQELNKVIQNNATESQGMAGNVVLLKELSENLSESLKFFNLSSNAKINVKSKKPSSNSVQVKKEELAELEVA</sequence>
<evidence type="ECO:0000259" key="5">
    <source>
        <dbReference type="PROSITE" id="PS50111"/>
    </source>
</evidence>
<keyword evidence="1" id="KW-0145">Chemotaxis</keyword>
<dbReference type="PROSITE" id="PS50885">
    <property type="entry name" value="HAMP"/>
    <property type="match status" value="1"/>
</dbReference>
<feature type="transmembrane region" description="Helical" evidence="4">
    <location>
        <begin position="6"/>
        <end position="22"/>
    </location>
</feature>
<keyword evidence="4" id="KW-1133">Transmembrane helix</keyword>
<evidence type="ECO:0000313" key="7">
    <source>
        <dbReference type="EMBL" id="MCW3804637.1"/>
    </source>
</evidence>
<evidence type="ECO:0000259" key="6">
    <source>
        <dbReference type="PROSITE" id="PS50885"/>
    </source>
</evidence>
<dbReference type="AlphaFoldDB" id="A0AAE3SIH4"/>
<proteinExistence type="inferred from homology"/>
<protein>
    <submittedName>
        <fullName evidence="7">Methyl-accepting chemotaxis protein</fullName>
    </submittedName>
</protein>
<feature type="domain" description="Methyl-accepting transducer" evidence="5">
    <location>
        <begin position="140"/>
        <end position="355"/>
    </location>
</feature>
<dbReference type="GO" id="GO:0005886">
    <property type="term" value="C:plasma membrane"/>
    <property type="evidence" value="ECO:0007669"/>
    <property type="project" value="TreeGrafter"/>
</dbReference>
<dbReference type="PANTHER" id="PTHR43531:SF11">
    <property type="entry name" value="METHYL-ACCEPTING CHEMOTAXIS PROTEIN 3"/>
    <property type="match status" value="1"/>
</dbReference>
<dbReference type="Gene3D" id="1.10.287.950">
    <property type="entry name" value="Methyl-accepting chemotaxis protein"/>
    <property type="match status" value="1"/>
</dbReference>
<dbReference type="GO" id="GO:0004888">
    <property type="term" value="F:transmembrane signaling receptor activity"/>
    <property type="evidence" value="ECO:0007669"/>
    <property type="project" value="TreeGrafter"/>
</dbReference>
<dbReference type="InterPro" id="IPR004089">
    <property type="entry name" value="MCPsignal_dom"/>
</dbReference>
<dbReference type="SUPFAM" id="SSF58104">
    <property type="entry name" value="Methyl-accepting chemotaxis protein (MCP) signaling domain"/>
    <property type="match status" value="1"/>
</dbReference>
<dbReference type="InterPro" id="IPR051310">
    <property type="entry name" value="MCP_chemotaxis"/>
</dbReference>
<feature type="transmembrane region" description="Helical" evidence="4">
    <location>
        <begin position="59"/>
        <end position="78"/>
    </location>
</feature>
<accession>A0AAE3SIH4</accession>
<evidence type="ECO:0000256" key="2">
    <source>
        <dbReference type="ARBA" id="ARBA00029447"/>
    </source>
</evidence>